<protein>
    <submittedName>
        <fullName evidence="2">Uncharacterized protein</fullName>
    </submittedName>
</protein>
<dbReference type="AlphaFoldDB" id="A0A2A6EAY8"/>
<feature type="transmembrane region" description="Helical" evidence="1">
    <location>
        <begin position="88"/>
        <end position="105"/>
    </location>
</feature>
<gene>
    <name evidence="2" type="ORF">CLI86_01745</name>
</gene>
<dbReference type="Proteomes" id="UP000219259">
    <property type="component" value="Unassembled WGS sequence"/>
</dbReference>
<organism evidence="2 3">
    <name type="scientific">Tannerella forsythia</name>
    <name type="common">Bacteroides forsythus</name>
    <dbReference type="NCBI Taxonomy" id="28112"/>
    <lineage>
        <taxon>Bacteria</taxon>
        <taxon>Pseudomonadati</taxon>
        <taxon>Bacteroidota</taxon>
        <taxon>Bacteroidia</taxon>
        <taxon>Bacteroidales</taxon>
        <taxon>Tannerellaceae</taxon>
        <taxon>Tannerella</taxon>
    </lineage>
</organism>
<proteinExistence type="predicted"/>
<evidence type="ECO:0000256" key="1">
    <source>
        <dbReference type="SAM" id="Phobius"/>
    </source>
</evidence>
<dbReference type="EMBL" id="NSLJ01000003">
    <property type="protein sequence ID" value="PDP44853.1"/>
    <property type="molecule type" value="Genomic_DNA"/>
</dbReference>
<evidence type="ECO:0000313" key="3">
    <source>
        <dbReference type="Proteomes" id="UP000219259"/>
    </source>
</evidence>
<keyword evidence="1" id="KW-1133">Transmembrane helix</keyword>
<sequence>MMKKNYIIAGAIIGIIGILMAWIYRPYVEAHQIEDLYIGDTLEFLFFIPTGACLLYGISNKYSFGKVVLIIAFSTVLYNVIGGDFGFFVIRLVAILVSTVATYFIQKCISRCAVPTKVNR</sequence>
<feature type="transmembrane region" description="Helical" evidence="1">
    <location>
        <begin position="6"/>
        <end position="24"/>
    </location>
</feature>
<dbReference type="RefSeq" id="WP_060827658.1">
    <property type="nucleotide sequence ID" value="NZ_CAUQHC010000020.1"/>
</dbReference>
<reference evidence="2 3" key="1">
    <citation type="submission" date="2017-09" db="EMBL/GenBank/DDBJ databases">
        <title>Phase variable restriction modification systems are present in the genome sequences of periodontal pathogens Prevotella intermedia, Tannerella forsythia and Porphyromonas gingivalis.</title>
        <authorList>
            <person name="Haigh R.D."/>
            <person name="Crawford L."/>
            <person name="Ralph J."/>
            <person name="Wanford J."/>
            <person name="Vartoukian S.R."/>
            <person name="Hijazib K."/>
            <person name="Wade W."/>
            <person name="Oggioni M.R."/>
        </authorList>
    </citation>
    <scope>NUCLEOTIDE SEQUENCE [LARGE SCALE GENOMIC DNA]</scope>
    <source>
        <strain evidence="2 3">WW11663</strain>
    </source>
</reference>
<feature type="transmembrane region" description="Helical" evidence="1">
    <location>
        <begin position="64"/>
        <end position="81"/>
    </location>
</feature>
<evidence type="ECO:0000313" key="2">
    <source>
        <dbReference type="EMBL" id="PDP44853.1"/>
    </source>
</evidence>
<comment type="caution">
    <text evidence="2">The sequence shown here is derived from an EMBL/GenBank/DDBJ whole genome shotgun (WGS) entry which is preliminary data.</text>
</comment>
<keyword evidence="1" id="KW-0812">Transmembrane</keyword>
<accession>A0A2A6EAY8</accession>
<keyword evidence="1" id="KW-0472">Membrane</keyword>
<feature type="transmembrane region" description="Helical" evidence="1">
    <location>
        <begin position="36"/>
        <end position="58"/>
    </location>
</feature>
<name>A0A2A6EAY8_TANFO</name>